<dbReference type="InterPro" id="IPR036412">
    <property type="entry name" value="HAD-like_sf"/>
</dbReference>
<evidence type="ECO:0000256" key="4">
    <source>
        <dbReference type="ARBA" id="ARBA00022842"/>
    </source>
</evidence>
<dbReference type="AlphaFoldDB" id="A0A346NQ41"/>
<evidence type="ECO:0000313" key="5">
    <source>
        <dbReference type="EMBL" id="AXR07648.1"/>
    </source>
</evidence>
<dbReference type="InterPro" id="IPR023214">
    <property type="entry name" value="HAD_sf"/>
</dbReference>
<dbReference type="SUPFAM" id="SSF56784">
    <property type="entry name" value="HAD-like"/>
    <property type="match status" value="1"/>
</dbReference>
<dbReference type="InterPro" id="IPR023198">
    <property type="entry name" value="PGP-like_dom2"/>
</dbReference>
<protein>
    <submittedName>
        <fullName evidence="5">HAD family hydrolase</fullName>
    </submittedName>
</protein>
<comment type="similarity">
    <text evidence="2">Belongs to the HAD-like hydrolase superfamily. CbbY/CbbZ/Gph/YieH family.</text>
</comment>
<dbReference type="InterPro" id="IPR006439">
    <property type="entry name" value="HAD-SF_hydro_IA"/>
</dbReference>
<name>A0A346NQ41_9ALTE</name>
<dbReference type="CDD" id="cd07526">
    <property type="entry name" value="HAD_BPGM_like"/>
    <property type="match status" value="1"/>
</dbReference>
<dbReference type="Pfam" id="PF00702">
    <property type="entry name" value="Hydrolase"/>
    <property type="match status" value="1"/>
</dbReference>
<proteinExistence type="inferred from homology"/>
<evidence type="ECO:0000256" key="2">
    <source>
        <dbReference type="ARBA" id="ARBA00006171"/>
    </source>
</evidence>
<dbReference type="SFLD" id="SFLDS00003">
    <property type="entry name" value="Haloacid_Dehalogenase"/>
    <property type="match status" value="1"/>
</dbReference>
<dbReference type="PANTHER" id="PTHR46193">
    <property type="entry name" value="6-PHOSPHOGLUCONATE PHOSPHATASE"/>
    <property type="match status" value="1"/>
</dbReference>
<dbReference type="OrthoDB" id="9800058at2"/>
<accession>A0A346NQ41</accession>
<dbReference type="Gene3D" id="3.40.50.1000">
    <property type="entry name" value="HAD superfamily/HAD-like"/>
    <property type="match status" value="1"/>
</dbReference>
<sequence>MPGNFTIQPTLQNSDIRLVIFDCDGVLVDSEILCKRVLVGMLASLEVTVSDHYFDTYFLGQSYESAHRQIHHDFNVLLPKDFRDDYLNTLLRVFAEELEPTEYLNSVLDQLNVKSCIATSSSPQRVNFALQTTGLLAFFDGRITTSSEVQKGKPAPDIFLHAAAKMNVQPEHCLVIEDSQAGIEGALAAGMEVIKYTGASHLSGKANASSSNVSVISHWHELSSVVPGLFK</sequence>
<keyword evidence="4" id="KW-0460">Magnesium</keyword>
<comment type="cofactor">
    <cofactor evidence="1">
        <name>Mg(2+)</name>
        <dbReference type="ChEBI" id="CHEBI:18420"/>
    </cofactor>
</comment>
<reference evidence="5 6" key="1">
    <citation type="submission" date="2018-08" db="EMBL/GenBank/DDBJ databases">
        <title>Salinimonas sediminis sp. nov., a piezophilic bacterium isolated from a deep-sea sediment sample from the New Britain Trench.</title>
        <authorList>
            <person name="Cao J."/>
        </authorList>
    </citation>
    <scope>NUCLEOTIDE SEQUENCE [LARGE SCALE GENOMIC DNA]</scope>
    <source>
        <strain evidence="5 6">N102</strain>
    </source>
</reference>
<keyword evidence="3" id="KW-0479">Metal-binding</keyword>
<dbReference type="GO" id="GO:0046872">
    <property type="term" value="F:metal ion binding"/>
    <property type="evidence" value="ECO:0007669"/>
    <property type="project" value="UniProtKB-KW"/>
</dbReference>
<dbReference type="GO" id="GO:0016787">
    <property type="term" value="F:hydrolase activity"/>
    <property type="evidence" value="ECO:0007669"/>
    <property type="project" value="UniProtKB-KW"/>
</dbReference>
<dbReference type="PANTHER" id="PTHR46193:SF10">
    <property type="entry name" value="6-PHOSPHOGLUCONATE PHOSPHATASE"/>
    <property type="match status" value="1"/>
</dbReference>
<dbReference type="Gene3D" id="1.10.150.240">
    <property type="entry name" value="Putative phosphatase, domain 2"/>
    <property type="match status" value="1"/>
</dbReference>
<dbReference type="Proteomes" id="UP000262073">
    <property type="component" value="Chromosome"/>
</dbReference>
<dbReference type="NCBIfam" id="TIGR01549">
    <property type="entry name" value="HAD-SF-IA-v1"/>
    <property type="match status" value="1"/>
</dbReference>
<dbReference type="KEGG" id="salm:D0Y50_15530"/>
<evidence type="ECO:0000256" key="3">
    <source>
        <dbReference type="ARBA" id="ARBA00022723"/>
    </source>
</evidence>
<evidence type="ECO:0000313" key="6">
    <source>
        <dbReference type="Proteomes" id="UP000262073"/>
    </source>
</evidence>
<dbReference type="SFLD" id="SFLDG01129">
    <property type="entry name" value="C1.5:_HAD__Beta-PGM__Phosphata"/>
    <property type="match status" value="1"/>
</dbReference>
<evidence type="ECO:0000256" key="1">
    <source>
        <dbReference type="ARBA" id="ARBA00001946"/>
    </source>
</evidence>
<organism evidence="5 6">
    <name type="scientific">Salinimonas sediminis</name>
    <dbReference type="NCBI Taxonomy" id="2303538"/>
    <lineage>
        <taxon>Bacteria</taxon>
        <taxon>Pseudomonadati</taxon>
        <taxon>Pseudomonadota</taxon>
        <taxon>Gammaproteobacteria</taxon>
        <taxon>Alteromonadales</taxon>
        <taxon>Alteromonadaceae</taxon>
        <taxon>Alteromonas/Salinimonas group</taxon>
        <taxon>Salinimonas</taxon>
    </lineage>
</organism>
<dbReference type="NCBIfam" id="TIGR01509">
    <property type="entry name" value="HAD-SF-IA-v3"/>
    <property type="match status" value="1"/>
</dbReference>
<dbReference type="RefSeq" id="WP_117317838.1">
    <property type="nucleotide sequence ID" value="NZ_CP031769.1"/>
</dbReference>
<keyword evidence="5" id="KW-0378">Hydrolase</keyword>
<dbReference type="EMBL" id="CP031769">
    <property type="protein sequence ID" value="AXR07648.1"/>
    <property type="molecule type" value="Genomic_DNA"/>
</dbReference>
<keyword evidence="6" id="KW-1185">Reference proteome</keyword>
<gene>
    <name evidence="5" type="ORF">D0Y50_15530</name>
</gene>
<dbReference type="InterPro" id="IPR051600">
    <property type="entry name" value="Beta-PGM-like"/>
</dbReference>